<organism evidence="1 2">
    <name type="scientific">Allacma fusca</name>
    <dbReference type="NCBI Taxonomy" id="39272"/>
    <lineage>
        <taxon>Eukaryota</taxon>
        <taxon>Metazoa</taxon>
        <taxon>Ecdysozoa</taxon>
        <taxon>Arthropoda</taxon>
        <taxon>Hexapoda</taxon>
        <taxon>Collembola</taxon>
        <taxon>Symphypleona</taxon>
        <taxon>Sminthuridae</taxon>
        <taxon>Allacma</taxon>
    </lineage>
</organism>
<feature type="non-terminal residue" evidence="1">
    <location>
        <position position="1"/>
    </location>
</feature>
<reference evidence="1" key="1">
    <citation type="submission" date="2021-06" db="EMBL/GenBank/DDBJ databases">
        <authorList>
            <person name="Hodson N. C."/>
            <person name="Mongue J. A."/>
            <person name="Jaron S. K."/>
        </authorList>
    </citation>
    <scope>NUCLEOTIDE SEQUENCE</scope>
</reference>
<accession>A0A8J2NVB2</accession>
<protein>
    <submittedName>
        <fullName evidence="1">Uncharacterized protein</fullName>
    </submittedName>
</protein>
<sequence>MQIIIVIFVTNSHIQDGHPFEEPANEIANEKPRQSNRVKRRKLFFDEESDIMDVKDILKKHDFVILIIHLQICEGSLPKVLYDPTLSGKERSEMKNAFYSPSTTIVDSNIGKKKSLSPTGYIQSYFKNLWSSIREHSDDLHGASNPDALLEDIFEISTQSEKVEEMQRWLANHNAPPQK</sequence>
<name>A0A8J2NVB2_9HEXA</name>
<keyword evidence="2" id="KW-1185">Reference proteome</keyword>
<dbReference type="EMBL" id="CAJVCH010081743">
    <property type="protein sequence ID" value="CAG7721683.1"/>
    <property type="molecule type" value="Genomic_DNA"/>
</dbReference>
<dbReference type="Proteomes" id="UP000708208">
    <property type="component" value="Unassembled WGS sequence"/>
</dbReference>
<evidence type="ECO:0000313" key="2">
    <source>
        <dbReference type="Proteomes" id="UP000708208"/>
    </source>
</evidence>
<gene>
    <name evidence="1" type="ORF">AFUS01_LOCUS10880</name>
</gene>
<evidence type="ECO:0000313" key="1">
    <source>
        <dbReference type="EMBL" id="CAG7721683.1"/>
    </source>
</evidence>
<comment type="caution">
    <text evidence="1">The sequence shown here is derived from an EMBL/GenBank/DDBJ whole genome shotgun (WGS) entry which is preliminary data.</text>
</comment>
<proteinExistence type="predicted"/>
<dbReference type="AlphaFoldDB" id="A0A8J2NVB2"/>